<name>A0AA40BF76_9PEZI</name>
<evidence type="ECO:0000313" key="2">
    <source>
        <dbReference type="EMBL" id="KAK0733104.1"/>
    </source>
</evidence>
<evidence type="ECO:0000313" key="3">
    <source>
        <dbReference type="Proteomes" id="UP001172101"/>
    </source>
</evidence>
<dbReference type="EMBL" id="JAUIRO010000001">
    <property type="protein sequence ID" value="KAK0733104.1"/>
    <property type="molecule type" value="Genomic_DNA"/>
</dbReference>
<feature type="transmembrane region" description="Helical" evidence="1">
    <location>
        <begin position="194"/>
        <end position="213"/>
    </location>
</feature>
<dbReference type="RefSeq" id="XP_060301981.1">
    <property type="nucleotide sequence ID" value="XM_060436382.1"/>
</dbReference>
<feature type="transmembrane region" description="Helical" evidence="1">
    <location>
        <begin position="351"/>
        <end position="374"/>
    </location>
</feature>
<dbReference type="GeneID" id="85319652"/>
<accession>A0AA40BF76</accession>
<gene>
    <name evidence="2" type="ORF">B0T26DRAFT_631727</name>
</gene>
<organism evidence="2 3">
    <name type="scientific">Lasiosphaeria miniovina</name>
    <dbReference type="NCBI Taxonomy" id="1954250"/>
    <lineage>
        <taxon>Eukaryota</taxon>
        <taxon>Fungi</taxon>
        <taxon>Dikarya</taxon>
        <taxon>Ascomycota</taxon>
        <taxon>Pezizomycotina</taxon>
        <taxon>Sordariomycetes</taxon>
        <taxon>Sordariomycetidae</taxon>
        <taxon>Sordariales</taxon>
        <taxon>Lasiosphaeriaceae</taxon>
        <taxon>Lasiosphaeria</taxon>
    </lineage>
</organism>
<keyword evidence="3" id="KW-1185">Reference proteome</keyword>
<dbReference type="Proteomes" id="UP001172101">
    <property type="component" value="Unassembled WGS sequence"/>
</dbReference>
<keyword evidence="1" id="KW-0812">Transmembrane</keyword>
<dbReference type="PANTHER" id="PTHR35043:SF7">
    <property type="entry name" value="TRANSCRIPTION FACTOR DOMAIN-CONTAINING PROTEIN"/>
    <property type="match status" value="1"/>
</dbReference>
<dbReference type="PANTHER" id="PTHR35043">
    <property type="entry name" value="TRANSCRIPTION FACTOR DOMAIN-CONTAINING PROTEIN"/>
    <property type="match status" value="1"/>
</dbReference>
<keyword evidence="1" id="KW-1133">Transmembrane helix</keyword>
<feature type="transmembrane region" description="Helical" evidence="1">
    <location>
        <begin position="37"/>
        <end position="60"/>
    </location>
</feature>
<dbReference type="AlphaFoldDB" id="A0AA40BF76"/>
<reference evidence="2" key="1">
    <citation type="submission" date="2023-06" db="EMBL/GenBank/DDBJ databases">
        <title>Genome-scale phylogeny and comparative genomics of the fungal order Sordariales.</title>
        <authorList>
            <consortium name="Lawrence Berkeley National Laboratory"/>
            <person name="Hensen N."/>
            <person name="Bonometti L."/>
            <person name="Westerberg I."/>
            <person name="Brannstrom I.O."/>
            <person name="Guillou S."/>
            <person name="Cros-Aarteil S."/>
            <person name="Calhoun S."/>
            <person name="Haridas S."/>
            <person name="Kuo A."/>
            <person name="Mondo S."/>
            <person name="Pangilinan J."/>
            <person name="Riley R."/>
            <person name="LaButti K."/>
            <person name="Andreopoulos B."/>
            <person name="Lipzen A."/>
            <person name="Chen C."/>
            <person name="Yanf M."/>
            <person name="Daum C."/>
            <person name="Ng V."/>
            <person name="Clum A."/>
            <person name="Steindorff A."/>
            <person name="Ohm R."/>
            <person name="Martin F."/>
            <person name="Silar P."/>
            <person name="Natvig D."/>
            <person name="Lalanne C."/>
            <person name="Gautier V."/>
            <person name="Ament-velasquez S.L."/>
            <person name="Kruys A."/>
            <person name="Hutchinson M.I."/>
            <person name="Powell A.J."/>
            <person name="Barry K."/>
            <person name="Miller A.N."/>
            <person name="Grigoriev I.V."/>
            <person name="Debuchy R."/>
            <person name="Gladieux P."/>
            <person name="Thoren M.H."/>
            <person name="Johannesson H."/>
        </authorList>
    </citation>
    <scope>NUCLEOTIDE SEQUENCE</scope>
    <source>
        <strain evidence="2">SMH2392-1A</strain>
    </source>
</reference>
<protein>
    <submittedName>
        <fullName evidence="2">Uncharacterized protein</fullName>
    </submittedName>
</protein>
<evidence type="ECO:0000256" key="1">
    <source>
        <dbReference type="SAM" id="Phobius"/>
    </source>
</evidence>
<sequence length="402" mass="44645">MSVPAQIEAHANDTTALRTIKAPGWVPGYAYRGTLNILWSCVITLTACVYTVIHLNVPSADESRRRQLMNKVVWAMWAVVCPEMVVYTALSQFRRAKTLVLQLNTEIERQTGVKGKVRVKSFSFCDCYYLVTFTSIPISFTTGCLSVDSFHRIRTRIDDKSKADSIAKALVVGQVCWMAAQCIARAAYGLPIALLEIHTMVHVLCALLIYAVWFRVSCNGIGRACCIGLLSGKKPQDVRQPEIIDSSHALNGIVARMIEAQFTNHNDLAALDEDDSVYGFAQIGLVLLAEGLYSGLHSIAWDHEFPSRVEALLWRMACVAVSAWSVAWGGFIMLDESFNQGDKVVGMGIKWLQNTCGIIFWALIAAAVVARPFIILESFLALRSEPIGVYWIPTWLQMIPHI</sequence>
<proteinExistence type="predicted"/>
<comment type="caution">
    <text evidence="2">The sequence shown here is derived from an EMBL/GenBank/DDBJ whole genome shotgun (WGS) entry which is preliminary data.</text>
</comment>
<feature type="transmembrane region" description="Helical" evidence="1">
    <location>
        <begin position="72"/>
        <end position="90"/>
    </location>
</feature>
<keyword evidence="1" id="KW-0472">Membrane</keyword>
<feature type="transmembrane region" description="Helical" evidence="1">
    <location>
        <begin position="312"/>
        <end position="331"/>
    </location>
</feature>